<keyword evidence="2" id="KW-1185">Reference proteome</keyword>
<organism evidence="2 3">
    <name type="scientific">Steinernema glaseri</name>
    <dbReference type="NCBI Taxonomy" id="37863"/>
    <lineage>
        <taxon>Eukaryota</taxon>
        <taxon>Metazoa</taxon>
        <taxon>Ecdysozoa</taxon>
        <taxon>Nematoda</taxon>
        <taxon>Chromadorea</taxon>
        <taxon>Rhabditida</taxon>
        <taxon>Tylenchina</taxon>
        <taxon>Panagrolaimomorpha</taxon>
        <taxon>Strongyloidoidea</taxon>
        <taxon>Steinernematidae</taxon>
        <taxon>Steinernema</taxon>
    </lineage>
</organism>
<accession>A0A1I7Z5T2</accession>
<proteinExistence type="predicted"/>
<name>A0A1I7Z5T2_9BILA</name>
<dbReference type="AlphaFoldDB" id="A0A1I7Z5T2"/>
<evidence type="ECO:0000313" key="3">
    <source>
        <dbReference type="WBParaSite" id="L893_g23138.t1"/>
    </source>
</evidence>
<evidence type="ECO:0000313" key="2">
    <source>
        <dbReference type="Proteomes" id="UP000095287"/>
    </source>
</evidence>
<protein>
    <submittedName>
        <fullName evidence="3">PP28 domain-containing protein</fullName>
    </submittedName>
</protein>
<dbReference type="WBParaSite" id="L893_g23138.t1">
    <property type="protein sequence ID" value="L893_g23138.t1"/>
    <property type="gene ID" value="L893_g23138"/>
</dbReference>
<feature type="region of interest" description="Disordered" evidence="1">
    <location>
        <begin position="101"/>
        <end position="126"/>
    </location>
</feature>
<feature type="compositionally biased region" description="Basic and acidic residues" evidence="1">
    <location>
        <begin position="171"/>
        <end position="184"/>
    </location>
</feature>
<reference evidence="3" key="1">
    <citation type="submission" date="2016-11" db="UniProtKB">
        <authorList>
            <consortium name="WormBaseParasite"/>
        </authorList>
    </citation>
    <scope>IDENTIFICATION</scope>
</reference>
<evidence type="ECO:0000256" key="1">
    <source>
        <dbReference type="SAM" id="MobiDB-lite"/>
    </source>
</evidence>
<feature type="region of interest" description="Disordered" evidence="1">
    <location>
        <begin position="141"/>
        <end position="184"/>
    </location>
</feature>
<sequence>MERKVLEASAPEEEGFLGKVKSVIGSLAGDGRGDESSDGRASLIDEEAMMPEEREMFERIQREKAQSELINSVHKHIIETGGDLDADKAVETLARKKNLENVDVRSLTIGGDSETRDEESKGEEGILDKVKSVAKSAFEVLKTETSQNESSEASDDRRSSSGVLDEESLTPEERANLEKIRKEKEHSELLNKVQKKKILKGHETFDPVKAQDDLRRQEEVKKTEQRASKVALREKSLEKKPKIAAKAQKRP</sequence>
<feature type="compositionally biased region" description="Basic and acidic residues" evidence="1">
    <location>
        <begin position="200"/>
        <end position="241"/>
    </location>
</feature>
<feature type="region of interest" description="Disordered" evidence="1">
    <location>
        <begin position="200"/>
        <end position="251"/>
    </location>
</feature>
<dbReference type="Proteomes" id="UP000095287">
    <property type="component" value="Unplaced"/>
</dbReference>